<proteinExistence type="predicted"/>
<dbReference type="InterPro" id="IPR003594">
    <property type="entry name" value="HATPase_dom"/>
</dbReference>
<dbReference type="SMART" id="SM00387">
    <property type="entry name" value="HATPase_c"/>
    <property type="match status" value="1"/>
</dbReference>
<keyword evidence="7 17" id="KW-0812">Transmembrane</keyword>
<evidence type="ECO:0000256" key="13">
    <source>
        <dbReference type="ARBA" id="ARBA00023026"/>
    </source>
</evidence>
<protein>
    <recommendedName>
        <fullName evidence="16">Heme sensor protein HssS</fullName>
        <ecNumber evidence="3">2.7.13.3</ecNumber>
    </recommendedName>
</protein>
<keyword evidence="9 20" id="KW-0418">Kinase</keyword>
<name>A0A1V0UXF1_9BACL</name>
<dbReference type="InterPro" id="IPR050398">
    <property type="entry name" value="HssS/ArlS-like"/>
</dbReference>
<dbReference type="GO" id="GO:0000155">
    <property type="term" value="F:phosphorelay sensor kinase activity"/>
    <property type="evidence" value="ECO:0007669"/>
    <property type="project" value="InterPro"/>
</dbReference>
<dbReference type="InterPro" id="IPR036097">
    <property type="entry name" value="HisK_dim/P_sf"/>
</dbReference>
<keyword evidence="8" id="KW-0547">Nucleotide-binding</keyword>
<evidence type="ECO:0000256" key="8">
    <source>
        <dbReference type="ARBA" id="ARBA00022741"/>
    </source>
</evidence>
<keyword evidence="6" id="KW-0808">Transferase</keyword>
<dbReference type="Gene3D" id="3.30.565.10">
    <property type="entry name" value="Histidine kinase-like ATPase, C-terminal domain"/>
    <property type="match status" value="1"/>
</dbReference>
<dbReference type="FunFam" id="3.30.565.10:FF:000006">
    <property type="entry name" value="Sensor histidine kinase WalK"/>
    <property type="match status" value="1"/>
</dbReference>
<evidence type="ECO:0000256" key="17">
    <source>
        <dbReference type="SAM" id="Phobius"/>
    </source>
</evidence>
<keyword evidence="13" id="KW-0843">Virulence</keyword>
<dbReference type="SMART" id="SM00388">
    <property type="entry name" value="HisKA"/>
    <property type="match status" value="1"/>
</dbReference>
<evidence type="ECO:0000256" key="7">
    <source>
        <dbReference type="ARBA" id="ARBA00022692"/>
    </source>
</evidence>
<dbReference type="RefSeq" id="WP_036658709.1">
    <property type="nucleotide sequence ID" value="NZ_CP020557.1"/>
</dbReference>
<evidence type="ECO:0000256" key="10">
    <source>
        <dbReference type="ARBA" id="ARBA00022840"/>
    </source>
</evidence>
<evidence type="ECO:0000256" key="2">
    <source>
        <dbReference type="ARBA" id="ARBA00004651"/>
    </source>
</evidence>
<evidence type="ECO:0000256" key="9">
    <source>
        <dbReference type="ARBA" id="ARBA00022777"/>
    </source>
</evidence>
<gene>
    <name evidence="20" type="ORF">B7C51_21410</name>
</gene>
<comment type="function">
    <text evidence="15">Member of the two-component regulatory system HssS/HssR involved in intracellular heme homeostasis and tempering of staphylococcal virulence. HssS functions as a heme sensor histidine kinase which is autophosphorylated at a histidine residue and transfers its phosphate group to an aspartate residue of HssR. HssR/HssS activates the expression of hrtAB, an efflux pump, in response to extracellular heme, hemin, hemoglobin or blood.</text>
</comment>
<dbReference type="GO" id="GO:0005524">
    <property type="term" value="F:ATP binding"/>
    <property type="evidence" value="ECO:0007669"/>
    <property type="project" value="UniProtKB-KW"/>
</dbReference>
<evidence type="ECO:0000256" key="11">
    <source>
        <dbReference type="ARBA" id="ARBA00022989"/>
    </source>
</evidence>
<evidence type="ECO:0000256" key="3">
    <source>
        <dbReference type="ARBA" id="ARBA00012438"/>
    </source>
</evidence>
<evidence type="ECO:0000313" key="20">
    <source>
        <dbReference type="EMBL" id="ARF69846.1"/>
    </source>
</evidence>
<dbReference type="PROSITE" id="PS50885">
    <property type="entry name" value="HAMP"/>
    <property type="match status" value="1"/>
</dbReference>
<feature type="transmembrane region" description="Helical" evidence="17">
    <location>
        <begin position="163"/>
        <end position="188"/>
    </location>
</feature>
<keyword evidence="10" id="KW-0067">ATP-binding</keyword>
<evidence type="ECO:0000256" key="12">
    <source>
        <dbReference type="ARBA" id="ARBA00023012"/>
    </source>
</evidence>
<dbReference type="EMBL" id="CP020557">
    <property type="protein sequence ID" value="ARF69846.1"/>
    <property type="molecule type" value="Genomic_DNA"/>
</dbReference>
<dbReference type="SUPFAM" id="SSF55874">
    <property type="entry name" value="ATPase domain of HSP90 chaperone/DNA topoisomerase II/histidine kinase"/>
    <property type="match status" value="1"/>
</dbReference>
<evidence type="ECO:0000256" key="5">
    <source>
        <dbReference type="ARBA" id="ARBA00022553"/>
    </source>
</evidence>
<dbReference type="PANTHER" id="PTHR45528">
    <property type="entry name" value="SENSOR HISTIDINE KINASE CPXA"/>
    <property type="match status" value="1"/>
</dbReference>
<keyword evidence="4" id="KW-1003">Cell membrane</keyword>
<dbReference type="InterPro" id="IPR003660">
    <property type="entry name" value="HAMP_dom"/>
</dbReference>
<dbReference type="Gene3D" id="6.10.340.10">
    <property type="match status" value="1"/>
</dbReference>
<dbReference type="SUPFAM" id="SSF158472">
    <property type="entry name" value="HAMP domain-like"/>
    <property type="match status" value="1"/>
</dbReference>
<keyword evidence="12" id="KW-0902">Two-component regulatory system</keyword>
<dbReference type="PANTHER" id="PTHR45528:SF11">
    <property type="entry name" value="HISTIDINE KINASE"/>
    <property type="match status" value="1"/>
</dbReference>
<feature type="transmembrane region" description="Helical" evidence="17">
    <location>
        <begin position="6"/>
        <end position="26"/>
    </location>
</feature>
<evidence type="ECO:0000256" key="14">
    <source>
        <dbReference type="ARBA" id="ARBA00023136"/>
    </source>
</evidence>
<evidence type="ECO:0000256" key="4">
    <source>
        <dbReference type="ARBA" id="ARBA00022475"/>
    </source>
</evidence>
<dbReference type="Gene3D" id="1.10.287.130">
    <property type="match status" value="1"/>
</dbReference>
<feature type="domain" description="HAMP" evidence="19">
    <location>
        <begin position="185"/>
        <end position="237"/>
    </location>
</feature>
<comment type="subcellular location">
    <subcellularLocation>
        <location evidence="2">Cell membrane</location>
        <topology evidence="2">Multi-pass membrane protein</topology>
    </subcellularLocation>
</comment>
<dbReference type="Pfam" id="PF00512">
    <property type="entry name" value="HisKA"/>
    <property type="match status" value="1"/>
</dbReference>
<dbReference type="GO" id="GO:0005886">
    <property type="term" value="C:plasma membrane"/>
    <property type="evidence" value="ECO:0007669"/>
    <property type="project" value="UniProtKB-SubCell"/>
</dbReference>
<dbReference type="PRINTS" id="PR00344">
    <property type="entry name" value="BCTRLSENSOR"/>
</dbReference>
<sequence>MRTLYLRIVVTTMLIMIVSAVTAFLLSNIYYQKQLKPYNDQKITNMAKDIVSVYPSSREGNLDHYLQGIANLGFQMYLVDTNGKGRFYGAPFRSAALGNDVVQPVLNGEVYHGIETFSRQLFVTGFFHNELANSIGVPLDAGGTRYALFVRPNVKQQFGEMRIFLAVLLMLTLLLSFLLVIISTRYIVKPIKTLTDATKKVAEGNYHIQLNTQRKDEIGKLARHFLQMATSLKRLEDMRQEFVSNVSHEIQSPLSSIQGFSKTLRTENLSSEQQEHYLSIIEKESSRLSVLSKLLLLLASLDKEEGTLEQECFDAAVQLKQVVMMSEWQWREKELVIQMDLPSTIVKGDPKLLYQVWSNLLTNAIAHTDAGGTISLKIYQDTANVHVLISDTGCGIPEKHLLYIFDRFYKTDQARTRKESGTGLGLSIVKKIIDLHEGNITVNTEVNKGTAFHIVLPHV</sequence>
<dbReference type="InterPro" id="IPR003661">
    <property type="entry name" value="HisK_dim/P_dom"/>
</dbReference>
<evidence type="ECO:0000256" key="15">
    <source>
        <dbReference type="ARBA" id="ARBA00037219"/>
    </source>
</evidence>
<dbReference type="PROSITE" id="PS50109">
    <property type="entry name" value="HIS_KIN"/>
    <property type="match status" value="1"/>
</dbReference>
<dbReference type="CDD" id="cd06225">
    <property type="entry name" value="HAMP"/>
    <property type="match status" value="1"/>
</dbReference>
<organism evidence="20 21">
    <name type="scientific">Paenibacillus larvae subsp. pulvifaciens</name>
    <dbReference type="NCBI Taxonomy" id="1477"/>
    <lineage>
        <taxon>Bacteria</taxon>
        <taxon>Bacillati</taxon>
        <taxon>Bacillota</taxon>
        <taxon>Bacilli</taxon>
        <taxon>Bacillales</taxon>
        <taxon>Paenibacillaceae</taxon>
        <taxon>Paenibacillus</taxon>
    </lineage>
</organism>
<dbReference type="CDD" id="cd00082">
    <property type="entry name" value="HisKA"/>
    <property type="match status" value="1"/>
</dbReference>
<dbReference type="FunFam" id="1.10.287.130:FF:000001">
    <property type="entry name" value="Two-component sensor histidine kinase"/>
    <property type="match status" value="1"/>
</dbReference>
<comment type="catalytic activity">
    <reaction evidence="1">
        <text>ATP + protein L-histidine = ADP + protein N-phospho-L-histidine.</text>
        <dbReference type="EC" id="2.7.13.3"/>
    </reaction>
</comment>
<evidence type="ECO:0000256" key="16">
    <source>
        <dbReference type="ARBA" id="ARBA00040841"/>
    </source>
</evidence>
<dbReference type="Pfam" id="PF00672">
    <property type="entry name" value="HAMP"/>
    <property type="match status" value="1"/>
</dbReference>
<keyword evidence="5" id="KW-0597">Phosphoprotein</keyword>
<dbReference type="Proteomes" id="UP000192727">
    <property type="component" value="Chromosome"/>
</dbReference>
<dbReference type="InterPro" id="IPR036890">
    <property type="entry name" value="HATPase_C_sf"/>
</dbReference>
<dbReference type="EC" id="2.7.13.3" evidence="3"/>
<dbReference type="InterPro" id="IPR004358">
    <property type="entry name" value="Sig_transdc_His_kin-like_C"/>
</dbReference>
<dbReference type="SUPFAM" id="SSF47384">
    <property type="entry name" value="Homodimeric domain of signal transducing histidine kinase"/>
    <property type="match status" value="1"/>
</dbReference>
<evidence type="ECO:0000259" key="19">
    <source>
        <dbReference type="PROSITE" id="PS50885"/>
    </source>
</evidence>
<evidence type="ECO:0000313" key="21">
    <source>
        <dbReference type="Proteomes" id="UP000192727"/>
    </source>
</evidence>
<dbReference type="InterPro" id="IPR005467">
    <property type="entry name" value="His_kinase_dom"/>
</dbReference>
<dbReference type="CDD" id="cd00075">
    <property type="entry name" value="HATPase"/>
    <property type="match status" value="1"/>
</dbReference>
<dbReference type="AlphaFoldDB" id="A0A1V0UXF1"/>
<accession>A0A1V0UXF1</accession>
<reference evidence="20 21" key="1">
    <citation type="submission" date="2017-03" db="EMBL/GenBank/DDBJ databases">
        <title>Paenibacillus larvae genome sequencing.</title>
        <authorList>
            <person name="Dingman D.W."/>
        </authorList>
    </citation>
    <scope>NUCLEOTIDE SEQUENCE [LARGE SCALE GENOMIC DNA]</scope>
    <source>
        <strain evidence="20 21">SAG 10367</strain>
    </source>
</reference>
<dbReference type="SMART" id="SM00304">
    <property type="entry name" value="HAMP"/>
    <property type="match status" value="1"/>
</dbReference>
<dbReference type="Pfam" id="PF02518">
    <property type="entry name" value="HATPase_c"/>
    <property type="match status" value="1"/>
</dbReference>
<evidence type="ECO:0000256" key="6">
    <source>
        <dbReference type="ARBA" id="ARBA00022679"/>
    </source>
</evidence>
<evidence type="ECO:0000256" key="1">
    <source>
        <dbReference type="ARBA" id="ARBA00000085"/>
    </source>
</evidence>
<feature type="domain" description="Histidine kinase" evidence="18">
    <location>
        <begin position="245"/>
        <end position="459"/>
    </location>
</feature>
<evidence type="ECO:0000259" key="18">
    <source>
        <dbReference type="PROSITE" id="PS50109"/>
    </source>
</evidence>
<keyword evidence="11 17" id="KW-1133">Transmembrane helix</keyword>
<keyword evidence="14 17" id="KW-0472">Membrane</keyword>